<evidence type="ECO:0000256" key="3">
    <source>
        <dbReference type="ARBA" id="ARBA00022723"/>
    </source>
</evidence>
<proteinExistence type="inferred from homology"/>
<dbReference type="GO" id="GO:0061603">
    <property type="term" value="F:molybdenum cofactor guanylyltransferase activity"/>
    <property type="evidence" value="ECO:0007669"/>
    <property type="project" value="UniProtKB-EC"/>
</dbReference>
<evidence type="ECO:0000256" key="2">
    <source>
        <dbReference type="ARBA" id="ARBA00022679"/>
    </source>
</evidence>
<comment type="subunit">
    <text evidence="8">Monomer.</text>
</comment>
<dbReference type="CDD" id="cd02503">
    <property type="entry name" value="MobA"/>
    <property type="match status" value="1"/>
</dbReference>
<comment type="cofactor">
    <cofactor evidence="8">
        <name>Mg(2+)</name>
        <dbReference type="ChEBI" id="CHEBI:18420"/>
    </cofactor>
</comment>
<feature type="binding site" evidence="8">
    <location>
        <position position="97"/>
    </location>
    <ligand>
        <name>Mg(2+)</name>
        <dbReference type="ChEBI" id="CHEBI:18420"/>
    </ligand>
</feature>
<keyword evidence="1 8" id="KW-0963">Cytoplasm</keyword>
<dbReference type="OrthoDB" id="9788394at2"/>
<protein>
    <recommendedName>
        <fullName evidence="8">Molybdenum cofactor guanylyltransferase</fullName>
        <shortName evidence="8">MoCo guanylyltransferase</shortName>
        <ecNumber evidence="8">2.7.7.77</ecNumber>
    </recommendedName>
    <alternativeName>
        <fullName evidence="8">GTP:molybdopterin guanylyltransferase</fullName>
    </alternativeName>
    <alternativeName>
        <fullName evidence="8">Mo-MPT guanylyltransferase</fullName>
    </alternativeName>
    <alternativeName>
        <fullName evidence="8">Molybdopterin guanylyltransferase</fullName>
    </alternativeName>
    <alternativeName>
        <fullName evidence="8">Molybdopterin-guanine dinucleotide synthase</fullName>
        <shortName evidence="8">MGD synthase</shortName>
    </alternativeName>
</protein>
<dbReference type="Gene3D" id="3.90.550.10">
    <property type="entry name" value="Spore Coat Polysaccharide Biosynthesis Protein SpsA, Chain A"/>
    <property type="match status" value="1"/>
</dbReference>
<organism evidence="10 11">
    <name type="scientific">Salibaculum griseiflavum</name>
    <dbReference type="NCBI Taxonomy" id="1914409"/>
    <lineage>
        <taxon>Bacteria</taxon>
        <taxon>Pseudomonadati</taxon>
        <taxon>Pseudomonadota</taxon>
        <taxon>Alphaproteobacteria</taxon>
        <taxon>Rhodobacterales</taxon>
        <taxon>Roseobacteraceae</taxon>
        <taxon>Salibaculum</taxon>
    </lineage>
</organism>
<dbReference type="PANTHER" id="PTHR19136">
    <property type="entry name" value="MOLYBDENUM COFACTOR GUANYLYLTRANSFERASE"/>
    <property type="match status" value="1"/>
</dbReference>
<dbReference type="AlphaFoldDB" id="A0A2V1P5N5"/>
<keyword evidence="7 8" id="KW-0501">Molybdenum cofactor biosynthesis</keyword>
<feature type="binding site" evidence="8">
    <location>
        <begin position="9"/>
        <end position="11"/>
    </location>
    <ligand>
        <name>GTP</name>
        <dbReference type="ChEBI" id="CHEBI:37565"/>
    </ligand>
</feature>
<dbReference type="Pfam" id="PF12804">
    <property type="entry name" value="NTP_transf_3"/>
    <property type="match status" value="1"/>
</dbReference>
<gene>
    <name evidence="8 10" type="primary">mobA</name>
    <name evidence="10" type="ORF">DFK10_11230</name>
</gene>
<comment type="function">
    <text evidence="8">Transfers a GMP moiety from GTP to Mo-molybdopterin (Mo-MPT) cofactor (Moco or molybdenum cofactor) to form Mo-molybdopterin guanine dinucleotide (Mo-MGD) cofactor.</text>
</comment>
<evidence type="ECO:0000256" key="6">
    <source>
        <dbReference type="ARBA" id="ARBA00023134"/>
    </source>
</evidence>
<keyword evidence="5 8" id="KW-0460">Magnesium</keyword>
<sequence>MTQPLGVILAGGRGTRMGHTDKATLILGGQTLLQRAIDRLEPQVAALAVNTNTDLPTEFTRLPDSITGHPGPLAGILAALDWAAAMGARHVVTVPVDVPFFPCDLVPRLLLAAEAHPVGLAIAADESGLHPTFGLWPVDLRPDLSAALDSGVRKVTDWTDQFGAAQAHFPTTEPSAFLNVNRPEDLARAEAALANAT</sequence>
<feature type="binding site" evidence="8">
    <location>
        <position position="22"/>
    </location>
    <ligand>
        <name>GTP</name>
        <dbReference type="ChEBI" id="CHEBI:37565"/>
    </ligand>
</feature>
<feature type="binding site" evidence="8">
    <location>
        <position position="50"/>
    </location>
    <ligand>
        <name>GTP</name>
        <dbReference type="ChEBI" id="CHEBI:37565"/>
    </ligand>
</feature>
<dbReference type="HAMAP" id="MF_00316">
    <property type="entry name" value="MobA"/>
    <property type="match status" value="1"/>
</dbReference>
<keyword evidence="3 8" id="KW-0479">Metal-binding</keyword>
<dbReference type="GO" id="GO:1902758">
    <property type="term" value="P:bis(molybdopterin guanine dinucleotide)molybdenum biosynthetic process"/>
    <property type="evidence" value="ECO:0007669"/>
    <property type="project" value="TreeGrafter"/>
</dbReference>
<evidence type="ECO:0000259" key="9">
    <source>
        <dbReference type="Pfam" id="PF12804"/>
    </source>
</evidence>
<comment type="domain">
    <text evidence="8">The N-terminal domain determines nucleotide recognition and specific binding, while the C-terminal domain determines the specific binding to the target protein.</text>
</comment>
<dbReference type="Proteomes" id="UP000245293">
    <property type="component" value="Unassembled WGS sequence"/>
</dbReference>
<dbReference type="InterPro" id="IPR029044">
    <property type="entry name" value="Nucleotide-diphossugar_trans"/>
</dbReference>
<accession>A0A2V1P5N5</accession>
<evidence type="ECO:0000256" key="4">
    <source>
        <dbReference type="ARBA" id="ARBA00022741"/>
    </source>
</evidence>
<evidence type="ECO:0000313" key="11">
    <source>
        <dbReference type="Proteomes" id="UP000245293"/>
    </source>
</evidence>
<dbReference type="EMBL" id="QETF01000012">
    <property type="protein sequence ID" value="PWG16532.1"/>
    <property type="molecule type" value="Genomic_DNA"/>
</dbReference>
<evidence type="ECO:0000256" key="1">
    <source>
        <dbReference type="ARBA" id="ARBA00022490"/>
    </source>
</evidence>
<dbReference type="GO" id="GO:0005737">
    <property type="term" value="C:cytoplasm"/>
    <property type="evidence" value="ECO:0007669"/>
    <property type="project" value="UniProtKB-SubCell"/>
</dbReference>
<dbReference type="GO" id="GO:0046872">
    <property type="term" value="F:metal ion binding"/>
    <property type="evidence" value="ECO:0007669"/>
    <property type="project" value="UniProtKB-KW"/>
</dbReference>
<dbReference type="InterPro" id="IPR013482">
    <property type="entry name" value="Molybde_CF_guanTrfase"/>
</dbReference>
<comment type="catalytic activity">
    <reaction evidence="8">
        <text>Mo-molybdopterin + GTP + H(+) = Mo-molybdopterin guanine dinucleotide + diphosphate</text>
        <dbReference type="Rhea" id="RHEA:34243"/>
        <dbReference type="ChEBI" id="CHEBI:15378"/>
        <dbReference type="ChEBI" id="CHEBI:33019"/>
        <dbReference type="ChEBI" id="CHEBI:37565"/>
        <dbReference type="ChEBI" id="CHEBI:71302"/>
        <dbReference type="ChEBI" id="CHEBI:71310"/>
        <dbReference type="EC" id="2.7.7.77"/>
    </reaction>
</comment>
<keyword evidence="2 8" id="KW-0808">Transferase</keyword>
<dbReference type="InterPro" id="IPR025877">
    <property type="entry name" value="MobA-like_NTP_Trfase"/>
</dbReference>
<comment type="caution">
    <text evidence="10">The sequence shown here is derived from an EMBL/GenBank/DDBJ whole genome shotgun (WGS) entry which is preliminary data.</text>
</comment>
<dbReference type="EC" id="2.7.7.77" evidence="8"/>
<name>A0A2V1P5N5_9RHOB</name>
<dbReference type="RefSeq" id="WP_109389129.1">
    <property type="nucleotide sequence ID" value="NZ_QETF01000012.1"/>
</dbReference>
<feature type="domain" description="MobA-like NTP transferase" evidence="9">
    <location>
        <begin position="6"/>
        <end position="158"/>
    </location>
</feature>
<keyword evidence="10" id="KW-0548">Nucleotidyltransferase</keyword>
<reference evidence="11" key="1">
    <citation type="submission" date="2018-05" db="EMBL/GenBank/DDBJ databases">
        <authorList>
            <person name="Du Z."/>
            <person name="Wang X."/>
        </authorList>
    </citation>
    <scope>NUCLEOTIDE SEQUENCE [LARGE SCALE GENOMIC DNA]</scope>
    <source>
        <strain evidence="11">WDS4C29</strain>
    </source>
</reference>
<keyword evidence="11" id="KW-1185">Reference proteome</keyword>
<keyword evidence="4 8" id="KW-0547">Nucleotide-binding</keyword>
<evidence type="ECO:0000256" key="8">
    <source>
        <dbReference type="HAMAP-Rule" id="MF_00316"/>
    </source>
</evidence>
<dbReference type="SUPFAM" id="SSF53448">
    <property type="entry name" value="Nucleotide-diphospho-sugar transferases"/>
    <property type="match status" value="1"/>
</dbReference>
<dbReference type="GO" id="GO:0005525">
    <property type="term" value="F:GTP binding"/>
    <property type="evidence" value="ECO:0007669"/>
    <property type="project" value="UniProtKB-UniRule"/>
</dbReference>
<dbReference type="NCBIfam" id="TIGR02665">
    <property type="entry name" value="molyb_mobA"/>
    <property type="match status" value="1"/>
</dbReference>
<evidence type="ECO:0000256" key="5">
    <source>
        <dbReference type="ARBA" id="ARBA00022842"/>
    </source>
</evidence>
<evidence type="ECO:0000256" key="7">
    <source>
        <dbReference type="ARBA" id="ARBA00023150"/>
    </source>
</evidence>
<evidence type="ECO:0000313" key="10">
    <source>
        <dbReference type="EMBL" id="PWG16532.1"/>
    </source>
</evidence>
<feature type="binding site" evidence="8">
    <location>
        <position position="64"/>
    </location>
    <ligand>
        <name>GTP</name>
        <dbReference type="ChEBI" id="CHEBI:37565"/>
    </ligand>
</feature>
<comment type="similarity">
    <text evidence="8">Belongs to the MobA family.</text>
</comment>
<dbReference type="PANTHER" id="PTHR19136:SF81">
    <property type="entry name" value="MOLYBDENUM COFACTOR GUANYLYLTRANSFERASE"/>
    <property type="match status" value="1"/>
</dbReference>
<comment type="subcellular location">
    <subcellularLocation>
        <location evidence="8">Cytoplasm</location>
    </subcellularLocation>
</comment>
<keyword evidence="6 8" id="KW-0342">GTP-binding</keyword>
<feature type="binding site" evidence="8">
    <location>
        <position position="97"/>
    </location>
    <ligand>
        <name>GTP</name>
        <dbReference type="ChEBI" id="CHEBI:37565"/>
    </ligand>
</feature>